<dbReference type="AlphaFoldDB" id="A0A5K8A932"/>
<keyword evidence="2" id="KW-1185">Reference proteome</keyword>
<gene>
    <name evidence="1" type="ORF">DSCOOX_21560</name>
</gene>
<dbReference type="Proteomes" id="UP000422108">
    <property type="component" value="Chromosome"/>
</dbReference>
<organism evidence="1 2">
    <name type="scientific">Desulfosarcina ovata subsp. ovata</name>
    <dbReference type="NCBI Taxonomy" id="2752305"/>
    <lineage>
        <taxon>Bacteria</taxon>
        <taxon>Pseudomonadati</taxon>
        <taxon>Thermodesulfobacteriota</taxon>
        <taxon>Desulfobacteria</taxon>
        <taxon>Desulfobacterales</taxon>
        <taxon>Desulfosarcinaceae</taxon>
        <taxon>Desulfosarcina</taxon>
    </lineage>
</organism>
<evidence type="ECO:0000313" key="1">
    <source>
        <dbReference type="EMBL" id="BBO88976.1"/>
    </source>
</evidence>
<protein>
    <submittedName>
        <fullName evidence="1">Uncharacterized protein</fullName>
    </submittedName>
</protein>
<accession>A0A5K8A932</accession>
<name>A0A5K8A932_9BACT</name>
<sequence length="64" mass="7572">MLARVTDVRKSKERLKGILLGIAIDGEYWGRSSDLRFTILDLRDYVHWFIGLNKEKLIIFSIYQ</sequence>
<evidence type="ECO:0000313" key="2">
    <source>
        <dbReference type="Proteomes" id="UP000422108"/>
    </source>
</evidence>
<dbReference type="EMBL" id="AP021879">
    <property type="protein sequence ID" value="BBO88976.1"/>
    <property type="molecule type" value="Genomic_DNA"/>
</dbReference>
<reference evidence="1 2" key="1">
    <citation type="submission" date="2019-11" db="EMBL/GenBank/DDBJ databases">
        <title>Comparative genomics of hydrocarbon-degrading Desulfosarcina strains.</title>
        <authorList>
            <person name="Watanabe M."/>
            <person name="Kojima H."/>
            <person name="Fukui M."/>
        </authorList>
    </citation>
    <scope>NUCLEOTIDE SEQUENCE [LARGE SCALE GENOMIC DNA]</scope>
    <source>
        <strain evidence="2">oXyS1</strain>
    </source>
</reference>
<proteinExistence type="predicted"/>